<proteinExistence type="predicted"/>
<reference evidence="1 2" key="1">
    <citation type="submission" date="2020-12" db="EMBL/GenBank/DDBJ databases">
        <title>Bacterial novel species Pedobacter sp. SD-b isolated from soil.</title>
        <authorList>
            <person name="Jung H.-Y."/>
        </authorList>
    </citation>
    <scope>NUCLEOTIDE SEQUENCE [LARGE SCALE GENOMIC DNA]</scope>
    <source>
        <strain evidence="1 2">SD-b</strain>
    </source>
</reference>
<accession>A0ABS1BJG4</accession>
<gene>
    <name evidence="1" type="ORF">I5M32_08415</name>
</gene>
<protein>
    <submittedName>
        <fullName evidence="1">Uncharacterized protein</fullName>
    </submittedName>
</protein>
<dbReference type="Proteomes" id="UP000660024">
    <property type="component" value="Unassembled WGS sequence"/>
</dbReference>
<keyword evidence="2" id="KW-1185">Reference proteome</keyword>
<evidence type="ECO:0000313" key="1">
    <source>
        <dbReference type="EMBL" id="MBK0382982.1"/>
    </source>
</evidence>
<name>A0ABS1BJG4_9SPHI</name>
<sequence>MKKLLFLFLGLSIIGITSCKKEYVTTPNQTIYYTIDASTWVTNDGGKTYTANLSFTNTDIYQNTSDGVLVYVSFADGVYEPVPQTYFGVSYSYEVNNQRVQLRIQSSDGSSTITPPGTISSKVVLIPSQQ</sequence>
<dbReference type="EMBL" id="JAEHFY010000010">
    <property type="protein sequence ID" value="MBK0382982.1"/>
    <property type="molecule type" value="Genomic_DNA"/>
</dbReference>
<organism evidence="1 2">
    <name type="scientific">Pedobacter segetis</name>
    <dbReference type="NCBI Taxonomy" id="2793069"/>
    <lineage>
        <taxon>Bacteria</taxon>
        <taxon>Pseudomonadati</taxon>
        <taxon>Bacteroidota</taxon>
        <taxon>Sphingobacteriia</taxon>
        <taxon>Sphingobacteriales</taxon>
        <taxon>Sphingobacteriaceae</taxon>
        <taxon>Pedobacter</taxon>
    </lineage>
</organism>
<dbReference type="PROSITE" id="PS51257">
    <property type="entry name" value="PROKAR_LIPOPROTEIN"/>
    <property type="match status" value="1"/>
</dbReference>
<evidence type="ECO:0000313" key="2">
    <source>
        <dbReference type="Proteomes" id="UP000660024"/>
    </source>
</evidence>
<comment type="caution">
    <text evidence="1">The sequence shown here is derived from an EMBL/GenBank/DDBJ whole genome shotgun (WGS) entry which is preliminary data.</text>
</comment>
<dbReference type="RefSeq" id="WP_200585790.1">
    <property type="nucleotide sequence ID" value="NZ_JAEHFY010000010.1"/>
</dbReference>